<dbReference type="GO" id="GO:0016020">
    <property type="term" value="C:membrane"/>
    <property type="evidence" value="ECO:0007669"/>
    <property type="project" value="UniProtKB-SubCell"/>
</dbReference>
<dbReference type="EMBL" id="FOKG01000005">
    <property type="protein sequence ID" value="SFB13472.1"/>
    <property type="molecule type" value="Genomic_DNA"/>
</dbReference>
<keyword evidence="3" id="KW-1133">Transmembrane helix</keyword>
<protein>
    <recommendedName>
        <fullName evidence="6">Mce-associated membrane protein</fullName>
    </recommendedName>
</protein>
<dbReference type="AlphaFoldDB" id="A0A1I0YJW4"/>
<evidence type="ECO:0000256" key="3">
    <source>
        <dbReference type="SAM" id="Phobius"/>
    </source>
</evidence>
<feature type="transmembrane region" description="Helical" evidence="3">
    <location>
        <begin position="24"/>
        <end position="45"/>
    </location>
</feature>
<organism evidence="4 5">
    <name type="scientific">Amycolatopsis marina</name>
    <dbReference type="NCBI Taxonomy" id="490629"/>
    <lineage>
        <taxon>Bacteria</taxon>
        <taxon>Bacillati</taxon>
        <taxon>Actinomycetota</taxon>
        <taxon>Actinomycetes</taxon>
        <taxon>Pseudonocardiales</taxon>
        <taxon>Pseudonocardiaceae</taxon>
        <taxon>Amycolatopsis</taxon>
    </lineage>
</organism>
<evidence type="ECO:0000256" key="2">
    <source>
        <dbReference type="ARBA" id="ARBA00023136"/>
    </source>
</evidence>
<keyword evidence="5" id="KW-1185">Reference proteome</keyword>
<sequence length="178" mass="19250">MITPKLIDSITGLYRQATRSRTRVLGLVLFLVIAGLAVTGGLLALRTNSLAVLDEQRGQSQQVAKETVAEVLSYRHETLDADRQRAAELVTGSFAEDFNALMDEVLGATVLDKQASVTTTVTNTSVMESEQGAVVLLVLLAQESEHAEQKTPVISSTAARVEMREVDGRWLIADLSPL</sequence>
<name>A0A1I0YJW4_9PSEU</name>
<evidence type="ECO:0000313" key="5">
    <source>
        <dbReference type="Proteomes" id="UP000243799"/>
    </source>
</evidence>
<reference evidence="5" key="1">
    <citation type="submission" date="2016-10" db="EMBL/GenBank/DDBJ databases">
        <authorList>
            <person name="Varghese N."/>
            <person name="Submissions S."/>
        </authorList>
    </citation>
    <scope>NUCLEOTIDE SEQUENCE [LARGE SCALE GENOMIC DNA]</scope>
    <source>
        <strain evidence="5">CGMCC 4.3568</strain>
    </source>
</reference>
<evidence type="ECO:0000313" key="4">
    <source>
        <dbReference type="EMBL" id="SFB13472.1"/>
    </source>
</evidence>
<dbReference type="PANTHER" id="PTHR37042">
    <property type="entry name" value="OUTER MEMBRANE PROTEIN RV1973"/>
    <property type="match status" value="1"/>
</dbReference>
<keyword evidence="3" id="KW-0812">Transmembrane</keyword>
<gene>
    <name evidence="4" type="ORF">SAMN05216266_105134</name>
</gene>
<proteinExistence type="predicted"/>
<accession>A0A1I0YJW4</accession>
<keyword evidence="2 3" id="KW-0472">Membrane</keyword>
<comment type="subcellular location">
    <subcellularLocation>
        <location evidence="1">Membrane</location>
    </subcellularLocation>
</comment>
<dbReference type="Proteomes" id="UP000243799">
    <property type="component" value="Unassembled WGS sequence"/>
</dbReference>
<dbReference type="PANTHER" id="PTHR37042:SF4">
    <property type="entry name" value="OUTER MEMBRANE PROTEIN RV1973"/>
    <property type="match status" value="1"/>
</dbReference>
<evidence type="ECO:0008006" key="6">
    <source>
        <dbReference type="Google" id="ProtNLM"/>
    </source>
</evidence>
<evidence type="ECO:0000256" key="1">
    <source>
        <dbReference type="ARBA" id="ARBA00004370"/>
    </source>
</evidence>
<dbReference type="STRING" id="490629.SAMN05216266_105134"/>